<evidence type="ECO:0000313" key="3">
    <source>
        <dbReference type="Proteomes" id="UP000032233"/>
    </source>
</evidence>
<comment type="caution">
    <text evidence="2">The sequence shown here is derived from an EMBL/GenBank/DDBJ whole genome shotgun (WGS) entry which is preliminary data.</text>
</comment>
<dbReference type="Gene3D" id="3.90.1200.10">
    <property type="match status" value="1"/>
</dbReference>
<dbReference type="SUPFAM" id="SSF56112">
    <property type="entry name" value="Protein kinase-like (PK-like)"/>
    <property type="match status" value="1"/>
</dbReference>
<dbReference type="InParanoid" id="A0A0D2JQ18"/>
<name>A0A0D2JQ18_9BACT</name>
<dbReference type="Gene3D" id="3.30.200.20">
    <property type="entry name" value="Phosphorylase Kinase, domain 1"/>
    <property type="match status" value="1"/>
</dbReference>
<proteinExistence type="predicted"/>
<organism evidence="2 3">
    <name type="scientific">Dethiosulfatarculus sandiegensis</name>
    <dbReference type="NCBI Taxonomy" id="1429043"/>
    <lineage>
        <taxon>Bacteria</taxon>
        <taxon>Pseudomonadati</taxon>
        <taxon>Thermodesulfobacteriota</taxon>
        <taxon>Desulfarculia</taxon>
        <taxon>Desulfarculales</taxon>
        <taxon>Desulfarculaceae</taxon>
        <taxon>Dethiosulfatarculus</taxon>
    </lineage>
</organism>
<dbReference type="Pfam" id="PF01636">
    <property type="entry name" value="APH"/>
    <property type="match status" value="1"/>
</dbReference>
<dbReference type="RefSeq" id="WP_044352018.1">
    <property type="nucleotide sequence ID" value="NZ_AZAC01000056.1"/>
</dbReference>
<dbReference type="InterPro" id="IPR011009">
    <property type="entry name" value="Kinase-like_dom_sf"/>
</dbReference>
<evidence type="ECO:0000259" key="1">
    <source>
        <dbReference type="Pfam" id="PF01636"/>
    </source>
</evidence>
<accession>A0A0D2JQ18</accession>
<dbReference type="STRING" id="1429043.X474_24485"/>
<sequence>MPKPLTEKLKTWAVQNWPFACEGDLEAGVVQADGSPRVFLRLTDNQGRSLVGMANPDNRPENLAYDYLAGHLAGLGIHVPELLVKDLDQGFFLLEDLGSQLFQQKVLSLAGDHGALLELYRPVLAMLARMQRKAARNMKLEFCFDGDELTPGFLRKREAAYFWEQFAVGACGLLAADLNQALEQELEEICRLAGEASPRGFVHRDFQSRNILLTSRGPGLVDFQGGRLGPCQYDLASLLHDPYVDLSRQLKEELVEVYIGLQKELGPFDREVFRKGWPMVSASRIMQALGAYAFLTRVRGRTHFAPHAAPALAALKRLVSEPAFEEFFAFRDLVQALAARFDPRALSPLNGGEKR</sequence>
<dbReference type="InterPro" id="IPR002575">
    <property type="entry name" value="Aminoglycoside_PTrfase"/>
</dbReference>
<reference evidence="2 3" key="1">
    <citation type="submission" date="2013-11" db="EMBL/GenBank/DDBJ databases">
        <title>Metagenomic analysis of a methanogenic consortium involved in long chain n-alkane degradation.</title>
        <authorList>
            <person name="Davidova I.A."/>
            <person name="Callaghan A.V."/>
            <person name="Wawrik B."/>
            <person name="Pruitt S."/>
            <person name="Marks C."/>
            <person name="Duncan K.E."/>
            <person name="Suflita J.M."/>
        </authorList>
    </citation>
    <scope>NUCLEOTIDE SEQUENCE [LARGE SCALE GENOMIC DNA]</scope>
    <source>
        <strain evidence="2 3">SPR</strain>
    </source>
</reference>
<protein>
    <recommendedName>
        <fullName evidence="1">Aminoglycoside phosphotransferase domain-containing protein</fullName>
    </recommendedName>
</protein>
<gene>
    <name evidence="2" type="ORF">X474_24485</name>
</gene>
<dbReference type="EMBL" id="AZAC01000056">
    <property type="protein sequence ID" value="KIX11570.1"/>
    <property type="molecule type" value="Genomic_DNA"/>
</dbReference>
<dbReference type="OrthoDB" id="9809275at2"/>
<dbReference type="Proteomes" id="UP000032233">
    <property type="component" value="Unassembled WGS sequence"/>
</dbReference>
<dbReference type="AlphaFoldDB" id="A0A0D2JQ18"/>
<evidence type="ECO:0000313" key="2">
    <source>
        <dbReference type="EMBL" id="KIX11570.1"/>
    </source>
</evidence>
<feature type="domain" description="Aminoglycoside phosphotransferase" evidence="1">
    <location>
        <begin position="31"/>
        <end position="258"/>
    </location>
</feature>
<keyword evidence="3" id="KW-1185">Reference proteome</keyword>